<dbReference type="Pfam" id="PF26557">
    <property type="entry name" value="Cullin_AB"/>
    <property type="match status" value="1"/>
</dbReference>
<dbReference type="Proteomes" id="UP000038010">
    <property type="component" value="Unassembled WGS sequence"/>
</dbReference>
<dbReference type="OrthoDB" id="5581181at2759"/>
<dbReference type="VEuPathDB" id="FungiDB:AB675_939"/>
<dbReference type="InterPro" id="IPR059120">
    <property type="entry name" value="Cullin-like_AB"/>
</dbReference>
<evidence type="ECO:0000313" key="8">
    <source>
        <dbReference type="EMBL" id="KPI45558.1"/>
    </source>
</evidence>
<evidence type="ECO:0000313" key="9">
    <source>
        <dbReference type="Proteomes" id="UP000038010"/>
    </source>
</evidence>
<dbReference type="SUPFAM" id="SSF46785">
    <property type="entry name" value="Winged helix' DNA-binding domain"/>
    <property type="match status" value="1"/>
</dbReference>
<keyword evidence="9" id="KW-1185">Reference proteome</keyword>
<keyword evidence="5" id="KW-0131">Cell cycle</keyword>
<dbReference type="Gene3D" id="1.20.1310.10">
    <property type="entry name" value="Cullin Repeats"/>
    <property type="match status" value="1"/>
</dbReference>
<sequence length="713" mass="80153">MAKVMSTPGRTATNDYVAKKVFNDYRPLWKRSRPRDIGTVRPNAADDVDDADTGNIDQIRAELQAKFEFILGIGSSLYVYGWDQVSDGEPYRLPLSQCPSMHDVRPSSPEEAAAHYQKLLQSDIWQTLSNLRKTLGIQRVVRMVSEILHSSVKSYVRWAYSGVYRMDVADHLRFWVENILSLITTMAQIALTGGNTTKQGEDSWLATSESQSVDRALTTLGALRIDEMYNIIAGQHKPEPIIEDLKHYVTCTRTRTFLVDSFNGQLTINVLHPGASTIEILRIYISTIRFFRKLDPKGVLLDRVARRVRQYLRERDDAVKVVVSGLLSDPSSQSQDSEILTELATELHQPYQSYDVDLYELGWNNMEWVPDPADATPDHLKSRNNDVIGSLTSLFESKEVFVKELQAVFAERLLENKTNNFDLEVVILNHLKQRLGDSSLQSCEVMLRDVLESVKIDAAINKTNKNADVHAKILSRLFWPAMSEQAFEMAPEISGRQMMYENGFEKYKSSRKLTWVQSLGQVEVELQLEDRVVRESVLPYQATVIYAFQDRDGTGSPVTRTVADLANELSMLVPLARSACIFWLSKRVLAETSPDTFTVLERNPDSGDDVIMSGGAEMKPDASAAAAEAAAARAAQEAEEEERKQKMVVYHQFIVSMLTNQGAMPLARIAMMLNMVVPGGFPFNNEELKEFLTGMVKEGQLQVGPGGNYKARA</sequence>
<dbReference type="InterPro" id="IPR057975">
    <property type="entry name" value="TPR_ANAPC2"/>
</dbReference>
<dbReference type="PANTHER" id="PTHR45957">
    <property type="entry name" value="ANAPHASE-PROMOTING COMPLEX SUBUNIT 2"/>
    <property type="match status" value="1"/>
</dbReference>
<keyword evidence="2" id="KW-0132">Cell division</keyword>
<proteinExistence type="inferred from homology"/>
<dbReference type="InterPro" id="IPR044554">
    <property type="entry name" value="ANAPC2"/>
</dbReference>
<evidence type="ECO:0000256" key="1">
    <source>
        <dbReference type="ARBA" id="ARBA00016068"/>
    </source>
</evidence>
<dbReference type="GeneID" id="28741798"/>
<protein>
    <recommendedName>
        <fullName evidence="1">Anaphase-promoting complex subunit 2</fullName>
    </recommendedName>
</protein>
<dbReference type="Gene3D" id="3.30.230.130">
    <property type="entry name" value="Cullin, Chain C, Domain 2"/>
    <property type="match status" value="1"/>
</dbReference>
<dbReference type="InterPro" id="IPR016158">
    <property type="entry name" value="Cullin_homology"/>
</dbReference>
<dbReference type="PANTHER" id="PTHR45957:SF1">
    <property type="entry name" value="ANAPHASE-PROMOTING COMPLEX SUBUNIT 2"/>
    <property type="match status" value="1"/>
</dbReference>
<dbReference type="RefSeq" id="XP_018005521.1">
    <property type="nucleotide sequence ID" value="XM_018149928.1"/>
</dbReference>
<dbReference type="GO" id="GO:0006511">
    <property type="term" value="P:ubiquitin-dependent protein catabolic process"/>
    <property type="evidence" value="ECO:0007669"/>
    <property type="project" value="InterPro"/>
</dbReference>
<dbReference type="AlphaFoldDB" id="A0A0N0NRW3"/>
<dbReference type="InterPro" id="IPR036390">
    <property type="entry name" value="WH_DNA-bd_sf"/>
</dbReference>
<keyword evidence="4" id="KW-0833">Ubl conjugation pathway</keyword>
<evidence type="ECO:0000256" key="3">
    <source>
        <dbReference type="ARBA" id="ARBA00022776"/>
    </source>
</evidence>
<evidence type="ECO:0000256" key="6">
    <source>
        <dbReference type="PROSITE-ProRule" id="PRU00330"/>
    </source>
</evidence>
<evidence type="ECO:0000256" key="2">
    <source>
        <dbReference type="ARBA" id="ARBA00022618"/>
    </source>
</evidence>
<dbReference type="EMBL" id="LFJN01000001">
    <property type="protein sequence ID" value="KPI45558.1"/>
    <property type="molecule type" value="Genomic_DNA"/>
</dbReference>
<dbReference type="InterPro" id="IPR014786">
    <property type="entry name" value="ANAPC2_C"/>
</dbReference>
<dbReference type="GO" id="GO:0031625">
    <property type="term" value="F:ubiquitin protein ligase binding"/>
    <property type="evidence" value="ECO:0007669"/>
    <property type="project" value="InterPro"/>
</dbReference>
<comment type="caution">
    <text evidence="8">The sequence shown here is derived from an EMBL/GenBank/DDBJ whole genome shotgun (WGS) entry which is preliminary data.</text>
</comment>
<organism evidence="8 9">
    <name type="scientific">Cyphellophora attinorum</name>
    <dbReference type="NCBI Taxonomy" id="1664694"/>
    <lineage>
        <taxon>Eukaryota</taxon>
        <taxon>Fungi</taxon>
        <taxon>Dikarya</taxon>
        <taxon>Ascomycota</taxon>
        <taxon>Pezizomycotina</taxon>
        <taxon>Eurotiomycetes</taxon>
        <taxon>Chaetothyriomycetidae</taxon>
        <taxon>Chaetothyriales</taxon>
        <taxon>Cyphellophoraceae</taxon>
        <taxon>Cyphellophora</taxon>
    </lineage>
</organism>
<comment type="similarity">
    <text evidence="6">Belongs to the cullin family.</text>
</comment>
<dbReference type="SMART" id="SM00182">
    <property type="entry name" value="CULLIN"/>
    <property type="match status" value="1"/>
</dbReference>
<dbReference type="GO" id="GO:0005680">
    <property type="term" value="C:anaphase-promoting complex"/>
    <property type="evidence" value="ECO:0007669"/>
    <property type="project" value="TreeGrafter"/>
</dbReference>
<dbReference type="GO" id="GO:0051301">
    <property type="term" value="P:cell division"/>
    <property type="evidence" value="ECO:0007669"/>
    <property type="project" value="UniProtKB-KW"/>
</dbReference>
<dbReference type="Gene3D" id="1.10.10.10">
    <property type="entry name" value="Winged helix-like DNA-binding domain superfamily/Winged helix DNA-binding domain"/>
    <property type="match status" value="1"/>
</dbReference>
<reference evidence="8 9" key="1">
    <citation type="submission" date="2015-06" db="EMBL/GenBank/DDBJ databases">
        <title>Draft genome of the ant-associated black yeast Phialophora attae CBS 131958.</title>
        <authorList>
            <person name="Moreno L.F."/>
            <person name="Stielow B.J."/>
            <person name="de Hoog S."/>
            <person name="Vicente V.A."/>
            <person name="Weiss V.A."/>
            <person name="de Vries M."/>
            <person name="Cruz L.M."/>
            <person name="Souza E.M."/>
        </authorList>
    </citation>
    <scope>NUCLEOTIDE SEQUENCE [LARGE SCALE GENOMIC DNA]</scope>
    <source>
        <strain evidence="8 9">CBS 131958</strain>
    </source>
</reference>
<dbReference type="SMART" id="SM01013">
    <property type="entry name" value="APC2"/>
    <property type="match status" value="1"/>
</dbReference>
<gene>
    <name evidence="8" type="ORF">AB675_939</name>
</gene>
<dbReference type="Pfam" id="PF08672">
    <property type="entry name" value="ANAPC2"/>
    <property type="match status" value="1"/>
</dbReference>
<evidence type="ECO:0000256" key="5">
    <source>
        <dbReference type="ARBA" id="ARBA00023306"/>
    </source>
</evidence>
<dbReference type="PROSITE" id="PS50069">
    <property type="entry name" value="CULLIN_2"/>
    <property type="match status" value="1"/>
</dbReference>
<dbReference type="Pfam" id="PF25773">
    <property type="entry name" value="TPR_ANAPC2"/>
    <property type="match status" value="1"/>
</dbReference>
<keyword evidence="3" id="KW-0498">Mitosis</keyword>
<dbReference type="InterPro" id="IPR036317">
    <property type="entry name" value="Cullin_homology_sf"/>
</dbReference>
<feature type="domain" description="Cullin family profile" evidence="7">
    <location>
        <begin position="391"/>
        <end position="571"/>
    </location>
</feature>
<accession>A0A0N0NRW3</accession>
<evidence type="ECO:0000259" key="7">
    <source>
        <dbReference type="PROSITE" id="PS50069"/>
    </source>
</evidence>
<dbReference type="GO" id="GO:0070979">
    <property type="term" value="P:protein K11-linked ubiquitination"/>
    <property type="evidence" value="ECO:0007669"/>
    <property type="project" value="TreeGrafter"/>
</dbReference>
<dbReference type="SUPFAM" id="SSF75632">
    <property type="entry name" value="Cullin homology domain"/>
    <property type="match status" value="1"/>
</dbReference>
<dbReference type="GO" id="GO:0007091">
    <property type="term" value="P:metaphase/anaphase transition of mitotic cell cycle"/>
    <property type="evidence" value="ECO:0007669"/>
    <property type="project" value="TreeGrafter"/>
</dbReference>
<name>A0A0N0NRW3_9EURO</name>
<dbReference type="STRING" id="1664694.A0A0N0NRW3"/>
<dbReference type="InterPro" id="IPR036388">
    <property type="entry name" value="WH-like_DNA-bd_sf"/>
</dbReference>
<evidence type="ECO:0000256" key="4">
    <source>
        <dbReference type="ARBA" id="ARBA00022786"/>
    </source>
</evidence>